<sequence length="266" mass="31136">MTLKKQAKPTEALLTFEVFYNGELFQTVEFSSLRKCNNWREKNLETPFLYVIKTPDCNRESCIELSKRYFLTKHRVYPDLFERPEWDVVTEAELQQLAETRIVRETRERTGVPLSVQVGGGKYDVTIVHFDKPMRERVEIIKGDLSREEAYEFIRHYGTDVVTTVVTPTEDEMRPVTKMNQTERQQLILNTLLDTIKPEKTGWREIIKAIEALNVIKPDGWLEVRDVLQYAMDQGRIARPKFDPYADDEYYFAVTPSNPANTEAEE</sequence>
<dbReference type="Proteomes" id="UP000583279">
    <property type="component" value="Unassembled WGS sequence"/>
</dbReference>
<dbReference type="AlphaFoldDB" id="A0A7Y1Q0X1"/>
<reference evidence="1 2" key="1">
    <citation type="journal article" date="2020" name="Front. Microbiol.">
        <title>Genetic Organization of the aprX-lipA2 Operon Affects the Proteolytic Potential of Pseudomonas Species in Milk.</title>
        <authorList>
            <person name="Maier C."/>
            <person name="Huptas C."/>
            <person name="von Neubeck M."/>
            <person name="Scherer S."/>
            <person name="Wenning M."/>
            <person name="Lucking G."/>
        </authorList>
    </citation>
    <scope>NUCLEOTIDE SEQUENCE [LARGE SCALE GENOMIC DNA]</scope>
    <source>
        <strain evidence="1 2">WS 4997</strain>
    </source>
</reference>
<evidence type="ECO:0000313" key="1">
    <source>
        <dbReference type="EMBL" id="NNA47362.1"/>
    </source>
</evidence>
<dbReference type="EMBL" id="JAAQYK010000009">
    <property type="protein sequence ID" value="NNA47362.1"/>
    <property type="molecule type" value="Genomic_DNA"/>
</dbReference>
<proteinExistence type="predicted"/>
<comment type="caution">
    <text evidence="1">The sequence shown here is derived from an EMBL/GenBank/DDBJ whole genome shotgun (WGS) entry which is preliminary data.</text>
</comment>
<dbReference type="RefSeq" id="WP_169856653.1">
    <property type="nucleotide sequence ID" value="NZ_JAAQYK010000009.1"/>
</dbReference>
<evidence type="ECO:0000313" key="2">
    <source>
        <dbReference type="Proteomes" id="UP000583279"/>
    </source>
</evidence>
<organism evidence="1 2">
    <name type="scientific">Pseudomonas lactis</name>
    <dbReference type="NCBI Taxonomy" id="1615674"/>
    <lineage>
        <taxon>Bacteria</taxon>
        <taxon>Pseudomonadati</taxon>
        <taxon>Pseudomonadota</taxon>
        <taxon>Gammaproteobacteria</taxon>
        <taxon>Pseudomonadales</taxon>
        <taxon>Pseudomonadaceae</taxon>
        <taxon>Pseudomonas</taxon>
    </lineage>
</organism>
<protein>
    <submittedName>
        <fullName evidence="1">Uncharacterized protein</fullName>
    </submittedName>
</protein>
<name>A0A7Y1Q0X1_9PSED</name>
<gene>
    <name evidence="1" type="ORF">HBO18_24895</name>
</gene>
<accession>A0A7Y1Q0X1</accession>